<gene>
    <name evidence="1" type="ORF">LCGC14_2513500</name>
</gene>
<protein>
    <submittedName>
        <fullName evidence="1">Uncharacterized protein</fullName>
    </submittedName>
</protein>
<name>A0A0F9DRT8_9ZZZZ</name>
<comment type="caution">
    <text evidence="1">The sequence shown here is derived from an EMBL/GenBank/DDBJ whole genome shotgun (WGS) entry which is preliminary data.</text>
</comment>
<proteinExistence type="predicted"/>
<sequence>MYMYESEAKLIKRKAFWYFLLRGIFLKKIKITIASKHGSSYNDKVNYDWWPKSYGDTKKVCFNANKLGIADLLKCLDKKTINGTLYLFYLAYKRAIKRRKNGT</sequence>
<reference evidence="1" key="1">
    <citation type="journal article" date="2015" name="Nature">
        <title>Complex archaea that bridge the gap between prokaryotes and eukaryotes.</title>
        <authorList>
            <person name="Spang A."/>
            <person name="Saw J.H."/>
            <person name="Jorgensen S.L."/>
            <person name="Zaremba-Niedzwiedzka K."/>
            <person name="Martijn J."/>
            <person name="Lind A.E."/>
            <person name="van Eijk R."/>
            <person name="Schleper C."/>
            <person name="Guy L."/>
            <person name="Ettema T.J."/>
        </authorList>
    </citation>
    <scope>NUCLEOTIDE SEQUENCE</scope>
</reference>
<organism evidence="1">
    <name type="scientific">marine sediment metagenome</name>
    <dbReference type="NCBI Taxonomy" id="412755"/>
    <lineage>
        <taxon>unclassified sequences</taxon>
        <taxon>metagenomes</taxon>
        <taxon>ecological metagenomes</taxon>
    </lineage>
</organism>
<dbReference type="AlphaFoldDB" id="A0A0F9DRT8"/>
<evidence type="ECO:0000313" key="1">
    <source>
        <dbReference type="EMBL" id="KKL14653.1"/>
    </source>
</evidence>
<dbReference type="EMBL" id="LAZR01040369">
    <property type="protein sequence ID" value="KKL14653.1"/>
    <property type="molecule type" value="Genomic_DNA"/>
</dbReference>
<accession>A0A0F9DRT8</accession>